<dbReference type="SUPFAM" id="SSF51735">
    <property type="entry name" value="NAD(P)-binding Rossmann-fold domains"/>
    <property type="match status" value="1"/>
</dbReference>
<keyword evidence="5" id="KW-1185">Reference proteome</keyword>
<dbReference type="InterPro" id="IPR020843">
    <property type="entry name" value="ER"/>
</dbReference>
<dbReference type="RefSeq" id="WP_171000373.1">
    <property type="nucleotide sequence ID" value="NZ_BJDH01000006.1"/>
</dbReference>
<dbReference type="Pfam" id="PF13602">
    <property type="entry name" value="ADH_zinc_N_2"/>
    <property type="match status" value="1"/>
</dbReference>
<proteinExistence type="predicted"/>
<evidence type="ECO:0000313" key="4">
    <source>
        <dbReference type="EMBL" id="MFC6295828.1"/>
    </source>
</evidence>
<dbReference type="Pfam" id="PF08240">
    <property type="entry name" value="ADH_N"/>
    <property type="match status" value="1"/>
</dbReference>
<evidence type="ECO:0000256" key="1">
    <source>
        <dbReference type="ARBA" id="ARBA00022857"/>
    </source>
</evidence>
<evidence type="ECO:0000256" key="2">
    <source>
        <dbReference type="ARBA" id="ARBA00023002"/>
    </source>
</evidence>
<dbReference type="SUPFAM" id="SSF50129">
    <property type="entry name" value="GroES-like"/>
    <property type="match status" value="1"/>
</dbReference>
<gene>
    <name evidence="4" type="ORF">ACFQH1_11510</name>
</gene>
<comment type="caution">
    <text evidence="4">The sequence shown here is derived from an EMBL/GenBank/DDBJ whole genome shotgun (WGS) entry which is preliminary data.</text>
</comment>
<accession>A0ABW1UI78</accession>
<dbReference type="EMBL" id="JBHSSB010000031">
    <property type="protein sequence ID" value="MFC6295828.1"/>
    <property type="molecule type" value="Genomic_DNA"/>
</dbReference>
<sequence length="317" mass="34066">MHAVVVTQPGGPEVLTYCEVDKPVVKPGWSLIKVRGFGINHSEVFTREGLSPTVHFPRILGIEVVGEIADSTLPEQLPVGQTVLSFMGEMGRDYDGSYAEYVLLPNDQIYPVQTTLTWAELAAIPETGYTAYGALLGLRLQAHDQLLIRGGTSGVGVTATKLAHAMAADVTVTSTTRRVGKSDQLKAVGVDEVLVGGEDPLPETAHFDKILDLIGPKTVKDSLQHLKPNGIVSSTGELGGQWNLEDFEPIAAIPNNCYLTSFYSGDVDRQVLQALLDLIATKKVDMAPTQVFSLPEVAAAHRQIESTHGFGKLVVVI</sequence>
<dbReference type="Proteomes" id="UP001596227">
    <property type="component" value="Unassembled WGS sequence"/>
</dbReference>
<keyword evidence="1" id="KW-0521">NADP</keyword>
<dbReference type="InterPro" id="IPR013154">
    <property type="entry name" value="ADH-like_N"/>
</dbReference>
<evidence type="ECO:0000259" key="3">
    <source>
        <dbReference type="SMART" id="SM00829"/>
    </source>
</evidence>
<dbReference type="InterPro" id="IPR036291">
    <property type="entry name" value="NAD(P)-bd_dom_sf"/>
</dbReference>
<dbReference type="SMART" id="SM00829">
    <property type="entry name" value="PKS_ER"/>
    <property type="match status" value="1"/>
</dbReference>
<evidence type="ECO:0000313" key="5">
    <source>
        <dbReference type="Proteomes" id="UP001596227"/>
    </source>
</evidence>
<reference evidence="5" key="1">
    <citation type="journal article" date="2019" name="Int. J. Syst. Evol. Microbiol.">
        <title>The Global Catalogue of Microorganisms (GCM) 10K type strain sequencing project: providing services to taxonomists for standard genome sequencing and annotation.</title>
        <authorList>
            <consortium name="The Broad Institute Genomics Platform"/>
            <consortium name="The Broad Institute Genome Sequencing Center for Infectious Disease"/>
            <person name="Wu L."/>
            <person name="Ma J."/>
        </authorList>
    </citation>
    <scope>NUCLEOTIDE SEQUENCE [LARGE SCALE GENOMIC DNA]</scope>
    <source>
        <strain evidence="5">CCM 8934</strain>
    </source>
</reference>
<keyword evidence="2" id="KW-0560">Oxidoreductase</keyword>
<dbReference type="PANTHER" id="PTHR48106">
    <property type="entry name" value="QUINONE OXIDOREDUCTASE PIG3-RELATED"/>
    <property type="match status" value="1"/>
</dbReference>
<name>A0ABW1UI78_9LACO</name>
<organism evidence="4 5">
    <name type="scientific">Lactiplantibacillus daoliensis</name>
    <dbReference type="NCBI Taxonomy" id="2559916"/>
    <lineage>
        <taxon>Bacteria</taxon>
        <taxon>Bacillati</taxon>
        <taxon>Bacillota</taxon>
        <taxon>Bacilli</taxon>
        <taxon>Lactobacillales</taxon>
        <taxon>Lactobacillaceae</taxon>
        <taxon>Lactiplantibacillus</taxon>
    </lineage>
</organism>
<feature type="domain" description="Enoyl reductase (ER)" evidence="3">
    <location>
        <begin position="10"/>
        <end position="315"/>
    </location>
</feature>
<dbReference type="Gene3D" id="3.90.180.10">
    <property type="entry name" value="Medium-chain alcohol dehydrogenases, catalytic domain"/>
    <property type="match status" value="1"/>
</dbReference>
<dbReference type="Gene3D" id="3.40.50.720">
    <property type="entry name" value="NAD(P)-binding Rossmann-like Domain"/>
    <property type="match status" value="1"/>
</dbReference>
<protein>
    <submittedName>
        <fullName evidence="4">Zinc-binding dehydrogenase</fullName>
    </submittedName>
</protein>
<dbReference type="InterPro" id="IPR011032">
    <property type="entry name" value="GroES-like_sf"/>
</dbReference>